<gene>
    <name evidence="8" type="ORF">IV494_10730</name>
</gene>
<evidence type="ECO:0000313" key="9">
    <source>
        <dbReference type="Proteomes" id="UP000660070"/>
    </source>
</evidence>
<evidence type="ECO:0000313" key="8">
    <source>
        <dbReference type="EMBL" id="MBF8457654.1"/>
    </source>
</evidence>
<keyword evidence="7" id="KW-0653">Protein transport</keyword>
<dbReference type="Gene3D" id="3.30.420.270">
    <property type="match status" value="1"/>
</dbReference>
<dbReference type="PANTHER" id="PTHR30558:SF3">
    <property type="entry name" value="BIOPOLYMER TRANSPORT PROTEIN EXBD-RELATED"/>
    <property type="match status" value="1"/>
</dbReference>
<evidence type="ECO:0000256" key="1">
    <source>
        <dbReference type="ARBA" id="ARBA00004162"/>
    </source>
</evidence>
<keyword evidence="4 7" id="KW-0812">Transmembrane</keyword>
<dbReference type="PANTHER" id="PTHR30558">
    <property type="entry name" value="EXBD MEMBRANE COMPONENT OF PMF-DRIVEN MACROMOLECULE IMPORT SYSTEM"/>
    <property type="match status" value="1"/>
</dbReference>
<sequence>MELKRRNRVNAEFSMASMTDIIFLLLIFFMITSSAISQSAIDVKLPKADATNPTVQDPSTVTIKEDGKYFVNDKEIPKEQLENQLVNALKGETNPSFTIRADGNSKHKDVVFVMGIAETHHFNLAIATTQEDN</sequence>
<evidence type="ECO:0000256" key="7">
    <source>
        <dbReference type="RuleBase" id="RU003879"/>
    </source>
</evidence>
<comment type="caution">
    <text evidence="8">The sequence shown here is derived from an EMBL/GenBank/DDBJ whole genome shotgun (WGS) entry which is preliminary data.</text>
</comment>
<keyword evidence="3" id="KW-1003">Cell membrane</keyword>
<dbReference type="RefSeq" id="WP_196080132.1">
    <property type="nucleotide sequence ID" value="NZ_JADPVI010000002.1"/>
</dbReference>
<dbReference type="InterPro" id="IPR003400">
    <property type="entry name" value="ExbD"/>
</dbReference>
<reference evidence="8 9" key="1">
    <citation type="submission" date="2020-11" db="EMBL/GenBank/DDBJ databases">
        <title>Kaistella gelatinilytica sp. nov., a flavobacterium isolated from Antarctic Soil.</title>
        <authorList>
            <person name="Li J."/>
        </authorList>
    </citation>
    <scope>NUCLEOTIDE SEQUENCE [LARGE SCALE GENOMIC DNA]</scope>
    <source>
        <strain evidence="8 9">G5-32</strain>
    </source>
</reference>
<evidence type="ECO:0000256" key="5">
    <source>
        <dbReference type="ARBA" id="ARBA00022989"/>
    </source>
</evidence>
<keyword evidence="6" id="KW-0472">Membrane</keyword>
<keyword evidence="9" id="KW-1185">Reference proteome</keyword>
<dbReference type="EMBL" id="JADPVI010000002">
    <property type="protein sequence ID" value="MBF8457654.1"/>
    <property type="molecule type" value="Genomic_DNA"/>
</dbReference>
<keyword evidence="7" id="KW-0813">Transport</keyword>
<name>A0ABS0FD59_9FLAO</name>
<evidence type="ECO:0000256" key="4">
    <source>
        <dbReference type="ARBA" id="ARBA00022692"/>
    </source>
</evidence>
<evidence type="ECO:0000256" key="3">
    <source>
        <dbReference type="ARBA" id="ARBA00022475"/>
    </source>
</evidence>
<comment type="similarity">
    <text evidence="2 7">Belongs to the ExbD/TolR family.</text>
</comment>
<comment type="subcellular location">
    <subcellularLocation>
        <location evidence="1">Cell membrane</location>
        <topology evidence="1">Single-pass membrane protein</topology>
    </subcellularLocation>
    <subcellularLocation>
        <location evidence="7">Cell membrane</location>
        <topology evidence="7">Single-pass type II membrane protein</topology>
    </subcellularLocation>
</comment>
<evidence type="ECO:0000256" key="2">
    <source>
        <dbReference type="ARBA" id="ARBA00005811"/>
    </source>
</evidence>
<organism evidence="8 9">
    <name type="scientific">Kaistella gelatinilytica</name>
    <dbReference type="NCBI Taxonomy" id="2787636"/>
    <lineage>
        <taxon>Bacteria</taxon>
        <taxon>Pseudomonadati</taxon>
        <taxon>Bacteroidota</taxon>
        <taxon>Flavobacteriia</taxon>
        <taxon>Flavobacteriales</taxon>
        <taxon>Weeksellaceae</taxon>
        <taxon>Chryseobacterium group</taxon>
        <taxon>Kaistella</taxon>
    </lineage>
</organism>
<keyword evidence="5" id="KW-1133">Transmembrane helix</keyword>
<accession>A0ABS0FD59</accession>
<proteinExistence type="inferred from homology"/>
<protein>
    <submittedName>
        <fullName evidence="8">Biopolymer transporter ExbD</fullName>
    </submittedName>
</protein>
<dbReference type="Pfam" id="PF02472">
    <property type="entry name" value="ExbD"/>
    <property type="match status" value="1"/>
</dbReference>
<dbReference type="Proteomes" id="UP000660070">
    <property type="component" value="Unassembled WGS sequence"/>
</dbReference>
<evidence type="ECO:0000256" key="6">
    <source>
        <dbReference type="ARBA" id="ARBA00023136"/>
    </source>
</evidence>